<dbReference type="Pfam" id="PF04321">
    <property type="entry name" value="RmlD_sub_bind"/>
    <property type="match status" value="1"/>
</dbReference>
<accession>A0A6L9S4C4</accession>
<comment type="caution">
    <text evidence="4">The sequence shown here is derived from an EMBL/GenBank/DDBJ whole genome shotgun (WGS) entry which is preliminary data.</text>
</comment>
<evidence type="ECO:0000313" key="4">
    <source>
        <dbReference type="EMBL" id="NED99630.1"/>
    </source>
</evidence>
<dbReference type="EMBL" id="JAAGOA010000003">
    <property type="protein sequence ID" value="NED99630.1"/>
    <property type="molecule type" value="Genomic_DNA"/>
</dbReference>
<dbReference type="NCBIfam" id="TIGR01214">
    <property type="entry name" value="rmlD"/>
    <property type="match status" value="1"/>
</dbReference>
<dbReference type="Gene3D" id="3.90.25.10">
    <property type="entry name" value="UDP-galactose 4-epimerase, domain 1"/>
    <property type="match status" value="1"/>
</dbReference>
<keyword evidence="2 4" id="KW-0560">Oxidoreductase</keyword>
<dbReference type="CDD" id="cd05254">
    <property type="entry name" value="dTDP_HR_like_SDR_e"/>
    <property type="match status" value="1"/>
</dbReference>
<comment type="pathway">
    <text evidence="2">Carbohydrate biosynthesis; dTDP-L-rhamnose biosynthesis.</text>
</comment>
<reference evidence="4 5" key="1">
    <citation type="submission" date="2020-02" db="EMBL/GenBank/DDBJ databases">
        <authorList>
            <person name="Li X.-J."/>
            <person name="Han X.-M."/>
        </authorList>
    </citation>
    <scope>NUCLEOTIDE SEQUENCE [LARGE SCALE GENOMIC DNA]</scope>
    <source>
        <strain evidence="4 5">CCTCC AB 2017055</strain>
    </source>
</reference>
<dbReference type="RefSeq" id="WP_163733886.1">
    <property type="nucleotide sequence ID" value="NZ_JAAGOA010000003.1"/>
</dbReference>
<dbReference type="Proteomes" id="UP000475214">
    <property type="component" value="Unassembled WGS sequence"/>
</dbReference>
<dbReference type="PANTHER" id="PTHR10491">
    <property type="entry name" value="DTDP-4-DEHYDRORHAMNOSE REDUCTASE"/>
    <property type="match status" value="1"/>
</dbReference>
<dbReference type="AlphaFoldDB" id="A0A6L9S4C4"/>
<comment type="similarity">
    <text evidence="1 2">Belongs to the dTDP-4-dehydrorhamnose reductase family.</text>
</comment>
<evidence type="ECO:0000256" key="1">
    <source>
        <dbReference type="ARBA" id="ARBA00010944"/>
    </source>
</evidence>
<dbReference type="GO" id="GO:0019305">
    <property type="term" value="P:dTDP-rhamnose biosynthetic process"/>
    <property type="evidence" value="ECO:0007669"/>
    <property type="project" value="UniProtKB-UniPathway"/>
</dbReference>
<name>A0A6L9S4C4_9ACTN</name>
<proteinExistence type="inferred from homology"/>
<evidence type="ECO:0000313" key="5">
    <source>
        <dbReference type="Proteomes" id="UP000475214"/>
    </source>
</evidence>
<keyword evidence="5" id="KW-1185">Reference proteome</keyword>
<evidence type="ECO:0000256" key="2">
    <source>
        <dbReference type="RuleBase" id="RU364082"/>
    </source>
</evidence>
<protein>
    <recommendedName>
        <fullName evidence="2">dTDP-4-dehydrorhamnose reductase</fullName>
        <ecNumber evidence="2">1.1.1.133</ecNumber>
    </recommendedName>
</protein>
<sequence>MIRWLVTGAGGMLGHDLLALLPADAVTAPTHRELDVTDADTVHDAVRGHDVVAHLAAWTDVDGAESDPDGAMSVNGTGTANVARACRTHGARLVHISTDYVFDGTAREPYPEDEPVDPVSAYGRSKAAAERAVREHLPDAGIILRTAWLYGEHGKNFVATMRHLAETRDHVDVVDDQQGQPTWTRDLAGRIVEVVRADAPGGIYHATNAGATTWYELARAVFAALGHDPERVRPTTSDRFVRPAPRPAYSVLSHDGWARASLPPMRHWRDAFDDAARTLLRTP</sequence>
<dbReference type="UniPathway" id="UPA00124"/>
<dbReference type="InterPro" id="IPR029903">
    <property type="entry name" value="RmlD-like-bd"/>
</dbReference>
<dbReference type="InterPro" id="IPR005913">
    <property type="entry name" value="dTDP_dehydrorham_reduct"/>
</dbReference>
<gene>
    <name evidence="4" type="primary">rfbD</name>
    <name evidence="4" type="ORF">G1H10_05565</name>
</gene>
<dbReference type="Gene3D" id="3.40.50.720">
    <property type="entry name" value="NAD(P)-binding Rossmann-like Domain"/>
    <property type="match status" value="1"/>
</dbReference>
<feature type="domain" description="RmlD-like substrate binding" evidence="3">
    <location>
        <begin position="4"/>
        <end position="277"/>
    </location>
</feature>
<dbReference type="EC" id="1.1.1.133" evidence="2"/>
<evidence type="ECO:0000259" key="3">
    <source>
        <dbReference type="Pfam" id="PF04321"/>
    </source>
</evidence>
<dbReference type="PANTHER" id="PTHR10491:SF4">
    <property type="entry name" value="METHIONINE ADENOSYLTRANSFERASE 2 SUBUNIT BETA"/>
    <property type="match status" value="1"/>
</dbReference>
<dbReference type="InterPro" id="IPR036291">
    <property type="entry name" value="NAD(P)-bd_dom_sf"/>
</dbReference>
<comment type="function">
    <text evidence="2">Catalyzes the reduction of dTDP-6-deoxy-L-lyxo-4-hexulose to yield dTDP-L-rhamnose.</text>
</comment>
<keyword evidence="2" id="KW-0521">NADP</keyword>
<dbReference type="SUPFAM" id="SSF51735">
    <property type="entry name" value="NAD(P)-binding Rossmann-fold domains"/>
    <property type="match status" value="1"/>
</dbReference>
<dbReference type="GO" id="GO:0005829">
    <property type="term" value="C:cytosol"/>
    <property type="evidence" value="ECO:0007669"/>
    <property type="project" value="TreeGrafter"/>
</dbReference>
<organism evidence="4 5">
    <name type="scientific">Phytoactinopolyspora halotolerans</name>
    <dbReference type="NCBI Taxonomy" id="1981512"/>
    <lineage>
        <taxon>Bacteria</taxon>
        <taxon>Bacillati</taxon>
        <taxon>Actinomycetota</taxon>
        <taxon>Actinomycetes</taxon>
        <taxon>Jiangellales</taxon>
        <taxon>Jiangellaceae</taxon>
        <taxon>Phytoactinopolyspora</taxon>
    </lineage>
</organism>
<dbReference type="GO" id="GO:0008831">
    <property type="term" value="F:dTDP-4-dehydrorhamnose reductase activity"/>
    <property type="evidence" value="ECO:0007669"/>
    <property type="project" value="UniProtKB-EC"/>
</dbReference>